<evidence type="ECO:0000313" key="2">
    <source>
        <dbReference type="Proteomes" id="UP001162992"/>
    </source>
</evidence>
<dbReference type="EMBL" id="CM055111">
    <property type="protein sequence ID" value="KAJ7520281.1"/>
    <property type="molecule type" value="Genomic_DNA"/>
</dbReference>
<dbReference type="Proteomes" id="UP001162992">
    <property type="component" value="Chromosome 20"/>
</dbReference>
<gene>
    <name evidence="1" type="ORF">O6H91_20G076400</name>
</gene>
<accession>A0ACC2ARW3</accession>
<proteinExistence type="predicted"/>
<comment type="caution">
    <text evidence="1">The sequence shown here is derived from an EMBL/GenBank/DDBJ whole genome shotgun (WGS) entry which is preliminary data.</text>
</comment>
<name>A0ACC2ARW3_DIPCM</name>
<sequence>MYSTILLWNGALVSNHQWSSDRFCSSFPSQRTNVLHADLQGTLLQMRQLLQSVIHHLFTIAIIRGVETETQKQEFRNSETRILRREVMLCIVDEQSLSAARQFETYELPAARESSLNKRKNTLVCGNCFLINTHFQIAI</sequence>
<organism evidence="1 2">
    <name type="scientific">Diphasiastrum complanatum</name>
    <name type="common">Issler's clubmoss</name>
    <name type="synonym">Lycopodium complanatum</name>
    <dbReference type="NCBI Taxonomy" id="34168"/>
    <lineage>
        <taxon>Eukaryota</taxon>
        <taxon>Viridiplantae</taxon>
        <taxon>Streptophyta</taxon>
        <taxon>Embryophyta</taxon>
        <taxon>Tracheophyta</taxon>
        <taxon>Lycopodiopsida</taxon>
        <taxon>Lycopodiales</taxon>
        <taxon>Lycopodiaceae</taxon>
        <taxon>Lycopodioideae</taxon>
        <taxon>Diphasiastrum</taxon>
    </lineage>
</organism>
<keyword evidence="2" id="KW-1185">Reference proteome</keyword>
<evidence type="ECO:0000313" key="1">
    <source>
        <dbReference type="EMBL" id="KAJ7520281.1"/>
    </source>
</evidence>
<reference evidence="2" key="1">
    <citation type="journal article" date="2024" name="Proc. Natl. Acad. Sci. U.S.A.">
        <title>Extraordinary preservation of gene collinearity over three hundred million years revealed in homosporous lycophytes.</title>
        <authorList>
            <person name="Li C."/>
            <person name="Wickell D."/>
            <person name="Kuo L.Y."/>
            <person name="Chen X."/>
            <person name="Nie B."/>
            <person name="Liao X."/>
            <person name="Peng D."/>
            <person name="Ji J."/>
            <person name="Jenkins J."/>
            <person name="Williams M."/>
            <person name="Shu S."/>
            <person name="Plott C."/>
            <person name="Barry K."/>
            <person name="Rajasekar S."/>
            <person name="Grimwood J."/>
            <person name="Han X."/>
            <person name="Sun S."/>
            <person name="Hou Z."/>
            <person name="He W."/>
            <person name="Dai G."/>
            <person name="Sun C."/>
            <person name="Schmutz J."/>
            <person name="Leebens-Mack J.H."/>
            <person name="Li F.W."/>
            <person name="Wang L."/>
        </authorList>
    </citation>
    <scope>NUCLEOTIDE SEQUENCE [LARGE SCALE GENOMIC DNA]</scope>
    <source>
        <strain evidence="2">cv. PW_Plant_1</strain>
    </source>
</reference>
<protein>
    <submittedName>
        <fullName evidence="1">Uncharacterized protein</fullName>
    </submittedName>
</protein>